<sequence>RNILSNVISSQYIHSKYGGVVPELASRAHIKLITIVVAEALEVSKLDSSEIDAVAVTSGPGLIGSLLVGVSFAKGMSRSLQIPLIAVNHLEGHIFSIFLSHPRVTCPFICLIASGGHTELLEVKEKLVYERIGSTQDDAAGEAFDKVAKILGLGYPGGPEIEVLAATGDPEWKRFPRPKASSNDFSFSGLKTSVLYFFEKLGEKEREANLANIAASFQEAACDSLVLTTLSSAKNRDIHRIAVVGGVSKNRRLRELLVESFDGEVYFPSSQLCTDNAAMIAACGYERLSRGEESPLSLTPRSRMNIA</sequence>
<feature type="domain" description="Gcp-like" evidence="9">
    <location>
        <begin position="2"/>
        <end position="281"/>
    </location>
</feature>
<evidence type="ECO:0000256" key="4">
    <source>
        <dbReference type="ARBA" id="ARBA00022694"/>
    </source>
</evidence>
<proteinExistence type="inferred from homology"/>
<keyword evidence="6" id="KW-0408">Iron</keyword>
<dbReference type="PRINTS" id="PR00789">
    <property type="entry name" value="OSIALOPTASE"/>
</dbReference>
<keyword evidence="7" id="KW-0012">Acyltransferase</keyword>
<evidence type="ECO:0000256" key="7">
    <source>
        <dbReference type="ARBA" id="ARBA00023315"/>
    </source>
</evidence>
<dbReference type="CDD" id="cd24133">
    <property type="entry name" value="ASKHA_NBD_TsaD_bac"/>
    <property type="match status" value="1"/>
</dbReference>
<dbReference type="InterPro" id="IPR022450">
    <property type="entry name" value="TsaD"/>
</dbReference>
<dbReference type="AlphaFoldDB" id="A0A0S7WES4"/>
<protein>
    <recommendedName>
        <fullName evidence="1">N(6)-L-threonylcarbamoyladenine synthase</fullName>
        <ecNumber evidence="1">2.3.1.234</ecNumber>
    </recommendedName>
</protein>
<evidence type="ECO:0000256" key="5">
    <source>
        <dbReference type="ARBA" id="ARBA00022723"/>
    </source>
</evidence>
<dbReference type="PANTHER" id="PTHR11735">
    <property type="entry name" value="TRNA N6-ADENOSINE THREONYLCARBAMOYLTRANSFERASE"/>
    <property type="match status" value="1"/>
</dbReference>
<dbReference type="GO" id="GO:0002949">
    <property type="term" value="P:tRNA threonylcarbamoyladenosine modification"/>
    <property type="evidence" value="ECO:0007669"/>
    <property type="project" value="InterPro"/>
</dbReference>
<dbReference type="FunFam" id="3.30.420.40:FF:000040">
    <property type="entry name" value="tRNA N6-adenosine threonylcarbamoyltransferase"/>
    <property type="match status" value="1"/>
</dbReference>
<comment type="caution">
    <text evidence="10">The sequence shown here is derived from an EMBL/GenBank/DDBJ whole genome shotgun (WGS) entry which is preliminary data.</text>
</comment>
<dbReference type="NCBIfam" id="TIGR03723">
    <property type="entry name" value="T6A_TsaD_YgjD"/>
    <property type="match status" value="1"/>
</dbReference>
<organism evidence="10 11">
    <name type="scientific">candidate division TA06 bacterium DG_26</name>
    <dbReference type="NCBI Taxonomy" id="1703771"/>
    <lineage>
        <taxon>Bacteria</taxon>
        <taxon>Bacteria division TA06</taxon>
    </lineage>
</organism>
<evidence type="ECO:0000256" key="3">
    <source>
        <dbReference type="ARBA" id="ARBA00022679"/>
    </source>
</evidence>
<keyword evidence="4" id="KW-0819">tRNA processing</keyword>
<accession>A0A0S7WES4</accession>
<dbReference type="Proteomes" id="UP000051124">
    <property type="component" value="Unassembled WGS sequence"/>
</dbReference>
<dbReference type="SUPFAM" id="SSF53067">
    <property type="entry name" value="Actin-like ATPase domain"/>
    <property type="match status" value="2"/>
</dbReference>
<dbReference type="PANTHER" id="PTHR11735:SF6">
    <property type="entry name" value="TRNA N6-ADENOSINE THREONYLCARBAMOYLTRANSFERASE, MITOCHONDRIAL"/>
    <property type="match status" value="1"/>
</dbReference>
<dbReference type="InterPro" id="IPR017861">
    <property type="entry name" value="KAE1/TsaD"/>
</dbReference>
<comment type="catalytic activity">
    <reaction evidence="8">
        <text>L-threonylcarbamoyladenylate + adenosine(37) in tRNA = N(6)-L-threonylcarbamoyladenosine(37) in tRNA + AMP + H(+)</text>
        <dbReference type="Rhea" id="RHEA:37059"/>
        <dbReference type="Rhea" id="RHEA-COMP:10162"/>
        <dbReference type="Rhea" id="RHEA-COMP:10163"/>
        <dbReference type="ChEBI" id="CHEBI:15378"/>
        <dbReference type="ChEBI" id="CHEBI:73682"/>
        <dbReference type="ChEBI" id="CHEBI:74411"/>
        <dbReference type="ChEBI" id="CHEBI:74418"/>
        <dbReference type="ChEBI" id="CHEBI:456215"/>
        <dbReference type="EC" id="2.3.1.234"/>
    </reaction>
</comment>
<evidence type="ECO:0000256" key="2">
    <source>
        <dbReference type="ARBA" id="ARBA00022490"/>
    </source>
</evidence>
<keyword evidence="5" id="KW-0479">Metal-binding</keyword>
<evidence type="ECO:0000256" key="1">
    <source>
        <dbReference type="ARBA" id="ARBA00012156"/>
    </source>
</evidence>
<evidence type="ECO:0000313" key="11">
    <source>
        <dbReference type="Proteomes" id="UP000051124"/>
    </source>
</evidence>
<dbReference type="NCBIfam" id="TIGR00329">
    <property type="entry name" value="gcp_kae1"/>
    <property type="match status" value="1"/>
</dbReference>
<dbReference type="GO" id="GO:0061711">
    <property type="term" value="F:tRNA N(6)-L-threonylcarbamoyladenine synthase activity"/>
    <property type="evidence" value="ECO:0007669"/>
    <property type="project" value="UniProtKB-EC"/>
</dbReference>
<name>A0A0S7WES4_UNCT6</name>
<evidence type="ECO:0000313" key="10">
    <source>
        <dbReference type="EMBL" id="KPJ48643.1"/>
    </source>
</evidence>
<dbReference type="InterPro" id="IPR000905">
    <property type="entry name" value="Gcp-like_dom"/>
</dbReference>
<keyword evidence="3" id="KW-0808">Transferase</keyword>
<dbReference type="Gene3D" id="3.30.420.40">
    <property type="match status" value="2"/>
</dbReference>
<evidence type="ECO:0000256" key="8">
    <source>
        <dbReference type="ARBA" id="ARBA00048117"/>
    </source>
</evidence>
<dbReference type="InterPro" id="IPR017860">
    <property type="entry name" value="Peptidase_M22_CS"/>
</dbReference>
<dbReference type="PROSITE" id="PS01016">
    <property type="entry name" value="GLYCOPROTEASE"/>
    <property type="match status" value="1"/>
</dbReference>
<gene>
    <name evidence="10" type="ORF">AMJ40_07140</name>
</gene>
<feature type="non-terminal residue" evidence="10">
    <location>
        <position position="1"/>
    </location>
</feature>
<evidence type="ECO:0000259" key="9">
    <source>
        <dbReference type="Pfam" id="PF00814"/>
    </source>
</evidence>
<dbReference type="HAMAP" id="MF_01445">
    <property type="entry name" value="TsaD"/>
    <property type="match status" value="1"/>
</dbReference>
<keyword evidence="2" id="KW-0963">Cytoplasm</keyword>
<dbReference type="EMBL" id="LIZT01000105">
    <property type="protein sequence ID" value="KPJ48643.1"/>
    <property type="molecule type" value="Genomic_DNA"/>
</dbReference>
<dbReference type="PATRIC" id="fig|1703771.3.peg.922"/>
<evidence type="ECO:0000256" key="6">
    <source>
        <dbReference type="ARBA" id="ARBA00023004"/>
    </source>
</evidence>
<reference evidence="10 11" key="1">
    <citation type="journal article" date="2015" name="Microbiome">
        <title>Genomic resolution of linkages in carbon, nitrogen, and sulfur cycling among widespread estuary sediment bacteria.</title>
        <authorList>
            <person name="Baker B.J."/>
            <person name="Lazar C.S."/>
            <person name="Teske A.P."/>
            <person name="Dick G.J."/>
        </authorList>
    </citation>
    <scope>NUCLEOTIDE SEQUENCE [LARGE SCALE GENOMIC DNA]</scope>
    <source>
        <strain evidence="10">DG_26</strain>
    </source>
</reference>
<dbReference type="GO" id="GO:0046872">
    <property type="term" value="F:metal ion binding"/>
    <property type="evidence" value="ECO:0007669"/>
    <property type="project" value="UniProtKB-KW"/>
</dbReference>
<dbReference type="InterPro" id="IPR043129">
    <property type="entry name" value="ATPase_NBD"/>
</dbReference>
<dbReference type="Pfam" id="PF00814">
    <property type="entry name" value="TsaD"/>
    <property type="match status" value="1"/>
</dbReference>
<dbReference type="EC" id="2.3.1.234" evidence="1"/>